<dbReference type="Proteomes" id="UP000242414">
    <property type="component" value="Unassembled WGS sequence"/>
</dbReference>
<dbReference type="EMBL" id="KV921862">
    <property type="protein sequence ID" value="ORE10789.1"/>
    <property type="molecule type" value="Genomic_DNA"/>
</dbReference>
<evidence type="ECO:0000313" key="1">
    <source>
        <dbReference type="EMBL" id="ORE10789.1"/>
    </source>
</evidence>
<proteinExistence type="predicted"/>
<gene>
    <name evidence="1" type="ORF">BCV72DRAFT_301536</name>
</gene>
<dbReference type="AlphaFoldDB" id="A0A1X0RFK2"/>
<organism evidence="1">
    <name type="scientific">Rhizopus microsporus var. microsporus</name>
    <dbReference type="NCBI Taxonomy" id="86635"/>
    <lineage>
        <taxon>Eukaryota</taxon>
        <taxon>Fungi</taxon>
        <taxon>Fungi incertae sedis</taxon>
        <taxon>Mucoromycota</taxon>
        <taxon>Mucoromycotina</taxon>
        <taxon>Mucoromycetes</taxon>
        <taxon>Mucorales</taxon>
        <taxon>Mucorineae</taxon>
        <taxon>Rhizopodaceae</taxon>
        <taxon>Rhizopus</taxon>
    </lineage>
</organism>
<protein>
    <submittedName>
        <fullName evidence="1">Uncharacterized protein</fullName>
    </submittedName>
</protein>
<dbReference type="VEuPathDB" id="FungiDB:BCV72DRAFT_301536"/>
<sequence>MDTTKWVYVYDESSSFTLPTTHQTYGNMDVAIEIMTSFKRQMLESIQRPDDGDNDDNVWELYKSRICPTVSSFKPLYETNIPISLLRYLSQDLVYIPSPNTNFFLI</sequence>
<reference evidence="1" key="1">
    <citation type="journal article" date="2016" name="Proc. Natl. Acad. Sci. U.S.A.">
        <title>Lipid metabolic changes in an early divergent fungus govern the establishment of a mutualistic symbiosis with endobacteria.</title>
        <authorList>
            <person name="Lastovetsky O.A."/>
            <person name="Gaspar M.L."/>
            <person name="Mondo S.J."/>
            <person name="LaButti K.M."/>
            <person name="Sandor L."/>
            <person name="Grigoriev I.V."/>
            <person name="Henry S.A."/>
            <person name="Pawlowska T.E."/>
        </authorList>
    </citation>
    <scope>NUCLEOTIDE SEQUENCE [LARGE SCALE GENOMIC DNA]</scope>
    <source>
        <strain evidence="1">ATCC 52814</strain>
    </source>
</reference>
<name>A0A1X0RFK2_RHIZD</name>
<accession>A0A1X0RFK2</accession>